<dbReference type="STRING" id="574651.SAMN04487968_1275"/>
<organism evidence="1 2">
    <name type="scientific">Nocardioides terrae</name>
    <dbReference type="NCBI Taxonomy" id="574651"/>
    <lineage>
        <taxon>Bacteria</taxon>
        <taxon>Bacillati</taxon>
        <taxon>Actinomycetota</taxon>
        <taxon>Actinomycetes</taxon>
        <taxon>Propionibacteriales</taxon>
        <taxon>Nocardioidaceae</taxon>
        <taxon>Nocardioides</taxon>
    </lineage>
</organism>
<dbReference type="EMBL" id="FOLB01000027">
    <property type="protein sequence ID" value="SFD04637.1"/>
    <property type="molecule type" value="Genomic_DNA"/>
</dbReference>
<proteinExistence type="predicted"/>
<gene>
    <name evidence="1" type="ORF">SAMN04487968_1275</name>
</gene>
<accession>A0A1I1P498</accession>
<dbReference type="RefSeq" id="WP_091126735.1">
    <property type="nucleotide sequence ID" value="NZ_FOLB01000027.1"/>
</dbReference>
<keyword evidence="2" id="KW-1185">Reference proteome</keyword>
<protein>
    <submittedName>
        <fullName evidence="1">Uncharacterized protein</fullName>
    </submittedName>
</protein>
<evidence type="ECO:0000313" key="2">
    <source>
        <dbReference type="Proteomes" id="UP000198832"/>
    </source>
</evidence>
<sequence length="134" mass="14845">MSIHYAVMAATGVNDASKTLTNTSDDPLVCDTFAAAKEEVIARADHVLGYLVATDRNYAMSVESRDRQFEVRFEYGPASPEPDLPFQMVLEVCPCVLTHGRVEPVDLDRLTSARSLASNQSTLRRHPGREEDMT</sequence>
<dbReference type="Proteomes" id="UP000198832">
    <property type="component" value="Unassembled WGS sequence"/>
</dbReference>
<dbReference type="AlphaFoldDB" id="A0A1I1P498"/>
<evidence type="ECO:0000313" key="1">
    <source>
        <dbReference type="EMBL" id="SFD04637.1"/>
    </source>
</evidence>
<name>A0A1I1P498_9ACTN</name>
<reference evidence="1 2" key="1">
    <citation type="submission" date="2016-10" db="EMBL/GenBank/DDBJ databases">
        <authorList>
            <person name="de Groot N.N."/>
        </authorList>
    </citation>
    <scope>NUCLEOTIDE SEQUENCE [LARGE SCALE GENOMIC DNA]</scope>
    <source>
        <strain evidence="1 2">CGMCC 1.7056</strain>
    </source>
</reference>